<dbReference type="AlphaFoldDB" id="W6U6P7"/>
<dbReference type="KEGG" id="egl:EGR_08237"/>
<dbReference type="GeneID" id="36343952"/>
<organism evidence="1 2">
    <name type="scientific">Echinococcus granulosus</name>
    <name type="common">Hydatid tapeworm</name>
    <dbReference type="NCBI Taxonomy" id="6210"/>
    <lineage>
        <taxon>Eukaryota</taxon>
        <taxon>Metazoa</taxon>
        <taxon>Spiralia</taxon>
        <taxon>Lophotrochozoa</taxon>
        <taxon>Platyhelminthes</taxon>
        <taxon>Cestoda</taxon>
        <taxon>Eucestoda</taxon>
        <taxon>Cyclophyllidea</taxon>
        <taxon>Taeniidae</taxon>
        <taxon>Echinococcus</taxon>
        <taxon>Echinococcus granulosus group</taxon>
    </lineage>
</organism>
<dbReference type="CTD" id="36343952"/>
<accession>W6U6P7</accession>
<gene>
    <name evidence="1" type="ORF">EGR_08237</name>
</gene>
<dbReference type="EMBL" id="APAU02000100">
    <property type="protein sequence ID" value="EUB56885.1"/>
    <property type="molecule type" value="Genomic_DNA"/>
</dbReference>
<protein>
    <submittedName>
        <fullName evidence="1">Uncharacterized protein</fullName>
    </submittedName>
</protein>
<evidence type="ECO:0000313" key="2">
    <source>
        <dbReference type="Proteomes" id="UP000019149"/>
    </source>
</evidence>
<proteinExistence type="predicted"/>
<keyword evidence="2" id="KW-1185">Reference proteome</keyword>
<reference evidence="1 2" key="1">
    <citation type="journal article" date="2013" name="Nat. Genet.">
        <title>The genome of the hydatid tapeworm Echinococcus granulosus.</title>
        <authorList>
            <person name="Zheng H."/>
            <person name="Zhang W."/>
            <person name="Zhang L."/>
            <person name="Zhang Z."/>
            <person name="Li J."/>
            <person name="Lu G."/>
            <person name="Zhu Y."/>
            <person name="Wang Y."/>
            <person name="Huang Y."/>
            <person name="Liu J."/>
            <person name="Kang H."/>
            <person name="Chen J."/>
            <person name="Wang L."/>
            <person name="Chen A."/>
            <person name="Yu S."/>
            <person name="Gao Z."/>
            <person name="Jin L."/>
            <person name="Gu W."/>
            <person name="Wang Z."/>
            <person name="Zhao L."/>
            <person name="Shi B."/>
            <person name="Wen H."/>
            <person name="Lin R."/>
            <person name="Jones M.K."/>
            <person name="Brejova B."/>
            <person name="Vinar T."/>
            <person name="Zhao G."/>
            <person name="McManus D.P."/>
            <person name="Chen Z."/>
            <person name="Zhou Y."/>
            <person name="Wang S."/>
        </authorList>
    </citation>
    <scope>NUCLEOTIDE SEQUENCE [LARGE SCALE GENOMIC DNA]</scope>
</reference>
<sequence length="232" mass="26111">MENDEETTFGNRMICVVVFNLTQNDCFEGINKTYGNHLWCVHTISSLQNCLKLVDVKELIKSLSSRITSPLLSAPYSKVDLKCLLVFDKPSRSVDPLQNAACYLSQLTVQNFIHKLLVIGELVELSTTLLKAQSKEISEENKTIGRLLNLNAKYSCNRTQSDSSSSHCWDDFLQKFYLKDLKATNGKKNPNDPIAMKVSGNNSHLSALTAHEKPQAEVLHQCIAKKEKKHQI</sequence>
<dbReference type="RefSeq" id="XP_024348081.1">
    <property type="nucleotide sequence ID" value="XM_024497486.1"/>
</dbReference>
<name>W6U6P7_ECHGR</name>
<dbReference type="Proteomes" id="UP000019149">
    <property type="component" value="Unassembled WGS sequence"/>
</dbReference>
<comment type="caution">
    <text evidence="1">The sequence shown here is derived from an EMBL/GenBank/DDBJ whole genome shotgun (WGS) entry which is preliminary data.</text>
</comment>
<evidence type="ECO:0000313" key="1">
    <source>
        <dbReference type="EMBL" id="EUB56885.1"/>
    </source>
</evidence>